<proteinExistence type="predicted"/>
<sequence length="203" mass="22626">RFWHQQDLLLGPQSTRQILGISVSEAPTIILPRSSRPMPEGSFPNLPVLLSSSTFPEVVSLLHLPEELELLSEAMFVESLNPLVFYTFLTPDKDGESHEQEDDNSEEILGGAGSSTKSQRSSVGLAKSMLPSHPQSCISCLAVDGDLHFVIHIPHSEERICHWIGSQGTCYKLHVYGCPLGAPPRQDHKEQNHILPCFHCYYR</sequence>
<dbReference type="Proteomes" id="UP000386466">
    <property type="component" value="Unassembled WGS sequence"/>
</dbReference>
<organism evidence="2 3">
    <name type="scientific">Lynx pardinus</name>
    <name type="common">Iberian lynx</name>
    <name type="synonym">Felis pardina</name>
    <dbReference type="NCBI Taxonomy" id="191816"/>
    <lineage>
        <taxon>Eukaryota</taxon>
        <taxon>Metazoa</taxon>
        <taxon>Chordata</taxon>
        <taxon>Craniata</taxon>
        <taxon>Vertebrata</taxon>
        <taxon>Euteleostomi</taxon>
        <taxon>Mammalia</taxon>
        <taxon>Eutheria</taxon>
        <taxon>Laurasiatheria</taxon>
        <taxon>Carnivora</taxon>
        <taxon>Feliformia</taxon>
        <taxon>Felidae</taxon>
        <taxon>Felinae</taxon>
        <taxon>Lynx</taxon>
    </lineage>
</organism>
<name>A0A485NLB8_LYNPA</name>
<keyword evidence="3" id="KW-1185">Reference proteome</keyword>
<evidence type="ECO:0000313" key="3">
    <source>
        <dbReference type="Proteomes" id="UP000386466"/>
    </source>
</evidence>
<dbReference type="EMBL" id="CAAGRJ010019722">
    <property type="protein sequence ID" value="VFV34541.1"/>
    <property type="molecule type" value="Genomic_DNA"/>
</dbReference>
<protein>
    <submittedName>
        <fullName evidence="2">Uncharacterized protein</fullName>
    </submittedName>
</protein>
<feature type="non-terminal residue" evidence="2">
    <location>
        <position position="1"/>
    </location>
</feature>
<feature type="region of interest" description="Disordered" evidence="1">
    <location>
        <begin position="94"/>
        <end position="125"/>
    </location>
</feature>
<evidence type="ECO:0000313" key="2">
    <source>
        <dbReference type="EMBL" id="VFV34541.1"/>
    </source>
</evidence>
<reference evidence="2 3" key="1">
    <citation type="submission" date="2019-01" db="EMBL/GenBank/DDBJ databases">
        <authorList>
            <person name="Alioto T."/>
            <person name="Alioto T."/>
        </authorList>
    </citation>
    <scope>NUCLEOTIDE SEQUENCE [LARGE SCALE GENOMIC DNA]</scope>
</reference>
<gene>
    <name evidence="2" type="ORF">LYPA_23C021152</name>
</gene>
<accession>A0A485NLB8</accession>
<dbReference type="AlphaFoldDB" id="A0A485NLB8"/>
<evidence type="ECO:0000256" key="1">
    <source>
        <dbReference type="SAM" id="MobiDB-lite"/>
    </source>
</evidence>